<accession>A0AAV4NPE6</accession>
<dbReference type="EMBL" id="BPLR01003477">
    <property type="protein sequence ID" value="GIX85062.1"/>
    <property type="molecule type" value="Genomic_DNA"/>
</dbReference>
<gene>
    <name evidence="1" type="ORF">CEXT_137091</name>
</gene>
<protein>
    <submittedName>
        <fullName evidence="1">Uncharacterized protein</fullName>
    </submittedName>
</protein>
<name>A0AAV4NPE6_CAEEX</name>
<keyword evidence="2" id="KW-1185">Reference proteome</keyword>
<sequence>MEVQGKDVFSKLEDKVSITQKGDNGRLGSYLYRSPFGQGDEWALKSNWREPLCPNSKMDCNSALFEWKFRSDVKQLFLIGTGSDIVLFSDWGWVQSLFAGRQRKIERFIGNFMGTVKE</sequence>
<reference evidence="1 2" key="1">
    <citation type="submission" date="2021-06" db="EMBL/GenBank/DDBJ databases">
        <title>Caerostris extrusa draft genome.</title>
        <authorList>
            <person name="Kono N."/>
            <person name="Arakawa K."/>
        </authorList>
    </citation>
    <scope>NUCLEOTIDE SEQUENCE [LARGE SCALE GENOMIC DNA]</scope>
</reference>
<dbReference type="Proteomes" id="UP001054945">
    <property type="component" value="Unassembled WGS sequence"/>
</dbReference>
<organism evidence="1 2">
    <name type="scientific">Caerostris extrusa</name>
    <name type="common">Bark spider</name>
    <name type="synonym">Caerostris bankana</name>
    <dbReference type="NCBI Taxonomy" id="172846"/>
    <lineage>
        <taxon>Eukaryota</taxon>
        <taxon>Metazoa</taxon>
        <taxon>Ecdysozoa</taxon>
        <taxon>Arthropoda</taxon>
        <taxon>Chelicerata</taxon>
        <taxon>Arachnida</taxon>
        <taxon>Araneae</taxon>
        <taxon>Araneomorphae</taxon>
        <taxon>Entelegynae</taxon>
        <taxon>Araneoidea</taxon>
        <taxon>Araneidae</taxon>
        <taxon>Caerostris</taxon>
    </lineage>
</organism>
<proteinExistence type="predicted"/>
<comment type="caution">
    <text evidence="1">The sequence shown here is derived from an EMBL/GenBank/DDBJ whole genome shotgun (WGS) entry which is preliminary data.</text>
</comment>
<evidence type="ECO:0000313" key="1">
    <source>
        <dbReference type="EMBL" id="GIX85062.1"/>
    </source>
</evidence>
<dbReference type="AlphaFoldDB" id="A0AAV4NPE6"/>
<evidence type="ECO:0000313" key="2">
    <source>
        <dbReference type="Proteomes" id="UP001054945"/>
    </source>
</evidence>